<dbReference type="AlphaFoldDB" id="A0A8H5TYS7"/>
<dbReference type="InterPro" id="IPR013087">
    <property type="entry name" value="Znf_C2H2_type"/>
</dbReference>
<feature type="region of interest" description="Disordered" evidence="2">
    <location>
        <begin position="1"/>
        <end position="44"/>
    </location>
</feature>
<keyword evidence="5" id="KW-1185">Reference proteome</keyword>
<dbReference type="EMBL" id="JAAGWQ010000003">
    <property type="protein sequence ID" value="KAF5680844.1"/>
    <property type="molecule type" value="Genomic_DNA"/>
</dbReference>
<protein>
    <recommendedName>
        <fullName evidence="3">C2H2-type domain-containing protein</fullName>
    </recommendedName>
</protein>
<evidence type="ECO:0000256" key="2">
    <source>
        <dbReference type="SAM" id="MobiDB-lite"/>
    </source>
</evidence>
<evidence type="ECO:0000313" key="5">
    <source>
        <dbReference type="Proteomes" id="UP000567885"/>
    </source>
</evidence>
<evidence type="ECO:0000313" key="4">
    <source>
        <dbReference type="EMBL" id="KAF5680844.1"/>
    </source>
</evidence>
<proteinExistence type="predicted"/>
<keyword evidence="1" id="KW-0862">Zinc</keyword>
<organism evidence="4 5">
    <name type="scientific">Fusarium heterosporum</name>
    <dbReference type="NCBI Taxonomy" id="42747"/>
    <lineage>
        <taxon>Eukaryota</taxon>
        <taxon>Fungi</taxon>
        <taxon>Dikarya</taxon>
        <taxon>Ascomycota</taxon>
        <taxon>Pezizomycotina</taxon>
        <taxon>Sordariomycetes</taxon>
        <taxon>Hypocreomycetidae</taxon>
        <taxon>Hypocreales</taxon>
        <taxon>Nectriaceae</taxon>
        <taxon>Fusarium</taxon>
        <taxon>Fusarium heterosporum species complex</taxon>
    </lineage>
</organism>
<dbReference type="Proteomes" id="UP000567885">
    <property type="component" value="Unassembled WGS sequence"/>
</dbReference>
<comment type="caution">
    <text evidence="4">The sequence shown here is derived from an EMBL/GenBank/DDBJ whole genome shotgun (WGS) entry which is preliminary data.</text>
</comment>
<evidence type="ECO:0000256" key="1">
    <source>
        <dbReference type="PROSITE-ProRule" id="PRU00042"/>
    </source>
</evidence>
<gene>
    <name evidence="4" type="ORF">FHETE_232</name>
</gene>
<dbReference type="GO" id="GO:0008270">
    <property type="term" value="F:zinc ion binding"/>
    <property type="evidence" value="ECO:0007669"/>
    <property type="project" value="UniProtKB-KW"/>
</dbReference>
<dbReference type="PROSITE" id="PS50157">
    <property type="entry name" value="ZINC_FINGER_C2H2_2"/>
    <property type="match status" value="1"/>
</dbReference>
<dbReference type="SMART" id="SM00355">
    <property type="entry name" value="ZnF_C2H2"/>
    <property type="match status" value="2"/>
</dbReference>
<keyword evidence="1" id="KW-0479">Metal-binding</keyword>
<dbReference type="PROSITE" id="PS00028">
    <property type="entry name" value="ZINC_FINGER_C2H2_1"/>
    <property type="match status" value="2"/>
</dbReference>
<evidence type="ECO:0000259" key="3">
    <source>
        <dbReference type="PROSITE" id="PS50157"/>
    </source>
</evidence>
<dbReference type="InterPro" id="IPR036236">
    <property type="entry name" value="Znf_C2H2_sf"/>
</dbReference>
<accession>A0A8H5TYS7</accession>
<dbReference type="SUPFAM" id="SSF57667">
    <property type="entry name" value="beta-beta-alpha zinc fingers"/>
    <property type="match status" value="1"/>
</dbReference>
<dbReference type="OrthoDB" id="654211at2759"/>
<feature type="domain" description="C2H2-type" evidence="3">
    <location>
        <begin position="118"/>
        <end position="145"/>
    </location>
</feature>
<feature type="compositionally biased region" description="Basic residues" evidence="2">
    <location>
        <begin position="1"/>
        <end position="16"/>
    </location>
</feature>
<keyword evidence="1" id="KW-0863">Zinc-finger</keyword>
<dbReference type="Gene3D" id="3.30.160.60">
    <property type="entry name" value="Classic Zinc Finger"/>
    <property type="match status" value="2"/>
</dbReference>
<sequence>MSRRSDRPHKHSRSKRPQQEDIPIDPSLTGVSYPEAQGYSQAGPSAYAEVTSASETQDTSQMAYYMMQQPATVNPNEVLINPGYDYLAQSYSSSAYQTLDYEVEPVASSSTAQVTNENYCSECDRSFDGLRDYNKHMKTHNKPVKCEADPKNCKVTKAEQRDMDRHYRTSHKVYAESKGIFTEEVLCGFEGCKKTFTRHDNHLRHWRNIHGYDATGQ</sequence>
<name>A0A8H5TYS7_FUSHE</name>
<reference evidence="4 5" key="1">
    <citation type="submission" date="2020-05" db="EMBL/GenBank/DDBJ databases">
        <title>Identification and distribution of gene clusters putatively required for synthesis of sphingolipid metabolism inhibitors in phylogenetically diverse species of the filamentous fungus Fusarium.</title>
        <authorList>
            <person name="Kim H.-S."/>
            <person name="Busman M."/>
            <person name="Brown D.W."/>
            <person name="Divon H."/>
            <person name="Uhlig S."/>
            <person name="Proctor R.H."/>
        </authorList>
    </citation>
    <scope>NUCLEOTIDE SEQUENCE [LARGE SCALE GENOMIC DNA]</scope>
    <source>
        <strain evidence="4 5">NRRL 20693</strain>
    </source>
</reference>